<reference evidence="6" key="1">
    <citation type="submission" date="2016-03" db="EMBL/GenBank/DDBJ databases">
        <title>Updated assembly of Pseudogymnoascus destructans, the fungus causing white-nose syndrome of bats.</title>
        <authorList>
            <person name="Palmer J.M."/>
            <person name="Drees K.P."/>
            <person name="Foster J.T."/>
            <person name="Lindner D.L."/>
        </authorList>
    </citation>
    <scope>NUCLEOTIDE SEQUENCE [LARGE SCALE GENOMIC DNA]</scope>
    <source>
        <strain evidence="6">20631-21</strain>
    </source>
</reference>
<feature type="active site" description="Proton acceptor" evidence="2">
    <location>
        <position position="161"/>
    </location>
</feature>
<evidence type="ECO:0000259" key="5">
    <source>
        <dbReference type="SMART" id="SM01274"/>
    </source>
</evidence>
<evidence type="ECO:0000256" key="4">
    <source>
        <dbReference type="SAM" id="MobiDB-lite"/>
    </source>
</evidence>
<evidence type="ECO:0000256" key="2">
    <source>
        <dbReference type="PIRSR" id="PIRSR000106-1"/>
    </source>
</evidence>
<evidence type="ECO:0000256" key="3">
    <source>
        <dbReference type="PIRSR" id="PIRSR000106-3"/>
    </source>
</evidence>
<dbReference type="OrthoDB" id="5365701at2759"/>
<gene>
    <name evidence="6" type="primary">MAE1_3</name>
    <name evidence="6" type="ORF">VC83_06526</name>
</gene>
<dbReference type="GO" id="GO:0004471">
    <property type="term" value="F:malate dehydrogenase (decarboxylating) (NAD+) activity"/>
    <property type="evidence" value="ECO:0007669"/>
    <property type="project" value="TreeGrafter"/>
</dbReference>
<organism evidence="6">
    <name type="scientific">Pseudogymnoascus destructans</name>
    <dbReference type="NCBI Taxonomy" id="655981"/>
    <lineage>
        <taxon>Eukaryota</taxon>
        <taxon>Fungi</taxon>
        <taxon>Dikarya</taxon>
        <taxon>Ascomycota</taxon>
        <taxon>Pezizomycotina</taxon>
        <taxon>Leotiomycetes</taxon>
        <taxon>Thelebolales</taxon>
        <taxon>Thelebolaceae</taxon>
        <taxon>Pseudogymnoascus</taxon>
    </lineage>
</organism>
<dbReference type="SMART" id="SM01274">
    <property type="entry name" value="malic"/>
    <property type="match status" value="1"/>
</dbReference>
<keyword evidence="1" id="KW-0520">NAD</keyword>
<keyword evidence="3" id="KW-0479">Metal-binding</keyword>
<dbReference type="PANTHER" id="PTHR23406:SF34">
    <property type="entry name" value="NAD-DEPENDENT MALIC ENZYME, MITOCHONDRIAL"/>
    <property type="match status" value="1"/>
</dbReference>
<sequence length="239" mass="27193">MPPSKDHSSKFSHLPLTTSGPQDCAQVQRAYQQYSELQDDLAKNTFMTSMKTRMGCFSIGPFQLPLLRRKSNILELIQDHIKEMYPIIYTPTEGTTIQNFSRIFRRPEGCFLNIGDTDRVYHDLAQWGEPQDIDYIVVTDGEEILGIGDQGMGGVLISIAKLVLTTLCAGIHANRTLAVGLDYGTDNEKLRNNDLYLGLKHPRVRGEKYEKFVETFVQSARKLYPKAYIYFEDFGLPNE</sequence>
<dbReference type="AlphaFoldDB" id="A0A177A850"/>
<dbReference type="GO" id="GO:0046872">
    <property type="term" value="F:metal ion binding"/>
    <property type="evidence" value="ECO:0007669"/>
    <property type="project" value="UniProtKB-KW"/>
</dbReference>
<feature type="binding site" evidence="3">
    <location>
        <position position="232"/>
    </location>
    <ligand>
        <name>a divalent metal cation</name>
        <dbReference type="ChEBI" id="CHEBI:60240"/>
    </ligand>
</feature>
<dbReference type="Proteomes" id="UP000077154">
    <property type="component" value="Unassembled WGS sequence"/>
</dbReference>
<comment type="cofactor">
    <cofactor evidence="3">
        <name>Mg(2+)</name>
        <dbReference type="ChEBI" id="CHEBI:18420"/>
    </cofactor>
    <cofactor evidence="3">
        <name>Mn(2+)</name>
        <dbReference type="ChEBI" id="CHEBI:29035"/>
    </cofactor>
    <text evidence="3">Divalent metal cations. Prefers magnesium or manganese.</text>
</comment>
<dbReference type="GO" id="GO:0005739">
    <property type="term" value="C:mitochondrion"/>
    <property type="evidence" value="ECO:0007669"/>
    <property type="project" value="TreeGrafter"/>
</dbReference>
<name>A0A177A850_9PEZI</name>
<dbReference type="RefSeq" id="XP_024323633.1">
    <property type="nucleotide sequence ID" value="XM_024470123.1"/>
</dbReference>
<dbReference type="Gene3D" id="3.40.50.10380">
    <property type="entry name" value="Malic enzyme, N-terminal domain"/>
    <property type="match status" value="1"/>
</dbReference>
<accession>A0A177A850</accession>
<dbReference type="SUPFAM" id="SSF53223">
    <property type="entry name" value="Aminoacid dehydrogenase-like, N-terminal domain"/>
    <property type="match status" value="1"/>
</dbReference>
<dbReference type="PIRSF" id="PIRSF000106">
    <property type="entry name" value="ME"/>
    <property type="match status" value="1"/>
</dbReference>
<dbReference type="PANTHER" id="PTHR23406">
    <property type="entry name" value="MALIC ENZYME-RELATED"/>
    <property type="match status" value="1"/>
</dbReference>
<dbReference type="GO" id="GO:0006108">
    <property type="term" value="P:malate metabolic process"/>
    <property type="evidence" value="ECO:0007669"/>
    <property type="project" value="TreeGrafter"/>
</dbReference>
<dbReference type="InterPro" id="IPR012301">
    <property type="entry name" value="Malic_N_dom"/>
</dbReference>
<feature type="domain" description="Malic enzyme N-terminal" evidence="5">
    <location>
        <begin position="68"/>
        <end position="238"/>
    </location>
</feature>
<feature type="region of interest" description="Disordered" evidence="4">
    <location>
        <begin position="1"/>
        <end position="21"/>
    </location>
</feature>
<dbReference type="InterPro" id="IPR037062">
    <property type="entry name" value="Malic_N_dom_sf"/>
</dbReference>
<dbReference type="PRINTS" id="PR00072">
    <property type="entry name" value="MALOXRDTASE"/>
</dbReference>
<feature type="binding site" evidence="3">
    <location>
        <position position="233"/>
    </location>
    <ligand>
        <name>a divalent metal cation</name>
        <dbReference type="ChEBI" id="CHEBI:60240"/>
    </ligand>
</feature>
<protein>
    <submittedName>
        <fullName evidence="6">NAD-dependent malic enzyme, mitochondrial</fullName>
    </submittedName>
</protein>
<dbReference type="GO" id="GO:0005829">
    <property type="term" value="C:cytosol"/>
    <property type="evidence" value="ECO:0007669"/>
    <property type="project" value="TreeGrafter"/>
</dbReference>
<evidence type="ECO:0000256" key="1">
    <source>
        <dbReference type="ARBA" id="ARBA00023027"/>
    </source>
</evidence>
<dbReference type="GeneID" id="36289585"/>
<dbReference type="InterPro" id="IPR046346">
    <property type="entry name" value="Aminoacid_DH-like_N_sf"/>
</dbReference>
<proteinExistence type="predicted"/>
<dbReference type="VEuPathDB" id="FungiDB:GMDG_07219"/>
<evidence type="ECO:0000313" key="6">
    <source>
        <dbReference type="EMBL" id="OAF58348.1"/>
    </source>
</evidence>
<dbReference type="eggNOG" id="KOG1257">
    <property type="taxonomic scope" value="Eukaryota"/>
</dbReference>
<dbReference type="EMBL" id="KV441397">
    <property type="protein sequence ID" value="OAF58348.1"/>
    <property type="molecule type" value="Genomic_DNA"/>
</dbReference>
<feature type="active site" description="Proton donor" evidence="2">
    <location>
        <position position="89"/>
    </location>
</feature>
<dbReference type="InterPro" id="IPR001891">
    <property type="entry name" value="Malic_OxRdtase"/>
</dbReference>
<dbReference type="Pfam" id="PF00390">
    <property type="entry name" value="malic"/>
    <property type="match status" value="1"/>
</dbReference>